<evidence type="ECO:0000256" key="2">
    <source>
        <dbReference type="ARBA" id="ARBA00008149"/>
    </source>
</evidence>
<feature type="compositionally biased region" description="Basic and acidic residues" evidence="10">
    <location>
        <begin position="147"/>
        <end position="156"/>
    </location>
</feature>
<keyword evidence="3" id="KW-1003">Cell membrane</keyword>
<dbReference type="InterPro" id="IPR042485">
    <property type="entry name" value="T7SS_EccB_R3"/>
</dbReference>
<keyword evidence="4 11" id="KW-0812">Transmembrane</keyword>
<keyword evidence="13" id="KW-1185">Reference proteome</keyword>
<dbReference type="GO" id="GO:0005576">
    <property type="term" value="C:extracellular region"/>
    <property type="evidence" value="ECO:0007669"/>
    <property type="project" value="TreeGrafter"/>
</dbReference>
<evidence type="ECO:0000256" key="4">
    <source>
        <dbReference type="ARBA" id="ARBA00022692"/>
    </source>
</evidence>
<feature type="transmembrane region" description="Helical" evidence="11">
    <location>
        <begin position="56"/>
        <end position="77"/>
    </location>
</feature>
<name>A0A4Q7KKI4_9PSEU</name>
<feature type="region of interest" description="Disordered" evidence="10">
    <location>
        <begin position="1"/>
        <end position="20"/>
    </location>
</feature>
<dbReference type="OrthoDB" id="3847604at2"/>
<accession>A0A4Q7KKI4</accession>
<evidence type="ECO:0000313" key="12">
    <source>
        <dbReference type="EMBL" id="RZS37138.1"/>
    </source>
</evidence>
<feature type="region of interest" description="Disordered" evidence="10">
    <location>
        <begin position="362"/>
        <end position="381"/>
    </location>
</feature>
<dbReference type="GO" id="GO:0016787">
    <property type="term" value="F:hydrolase activity"/>
    <property type="evidence" value="ECO:0007669"/>
    <property type="project" value="UniProtKB-KW"/>
</dbReference>
<keyword evidence="9 11" id="KW-0472">Membrane</keyword>
<organism evidence="12 13">
    <name type="scientific">Herbihabitans rhizosphaerae</name>
    <dbReference type="NCBI Taxonomy" id="1872711"/>
    <lineage>
        <taxon>Bacteria</taxon>
        <taxon>Bacillati</taxon>
        <taxon>Actinomycetota</taxon>
        <taxon>Actinomycetes</taxon>
        <taxon>Pseudonocardiales</taxon>
        <taxon>Pseudonocardiaceae</taxon>
        <taxon>Herbihabitans</taxon>
    </lineage>
</organism>
<dbReference type="Proteomes" id="UP000294257">
    <property type="component" value="Unassembled WGS sequence"/>
</dbReference>
<dbReference type="NCBIfam" id="TIGR03919">
    <property type="entry name" value="T7SS_EccB"/>
    <property type="match status" value="1"/>
</dbReference>
<dbReference type="GO" id="GO:0005886">
    <property type="term" value="C:plasma membrane"/>
    <property type="evidence" value="ECO:0007669"/>
    <property type="project" value="UniProtKB-SubCell"/>
</dbReference>
<evidence type="ECO:0000256" key="7">
    <source>
        <dbReference type="ARBA" id="ARBA00022840"/>
    </source>
</evidence>
<feature type="compositionally biased region" description="Basic and acidic residues" evidence="10">
    <location>
        <begin position="1"/>
        <end position="11"/>
    </location>
</feature>
<dbReference type="AlphaFoldDB" id="A0A4Q7KKI4"/>
<dbReference type="EMBL" id="SGWQ01000006">
    <property type="protein sequence ID" value="RZS37138.1"/>
    <property type="molecule type" value="Genomic_DNA"/>
</dbReference>
<feature type="region of interest" description="Disordered" evidence="10">
    <location>
        <begin position="130"/>
        <end position="159"/>
    </location>
</feature>
<comment type="similarity">
    <text evidence="2">Belongs to the EccB family.</text>
</comment>
<evidence type="ECO:0000256" key="1">
    <source>
        <dbReference type="ARBA" id="ARBA00004162"/>
    </source>
</evidence>
<gene>
    <name evidence="12" type="ORF">EV193_106376</name>
</gene>
<keyword evidence="6" id="KW-0378">Hydrolase</keyword>
<dbReference type="InterPro" id="IPR044857">
    <property type="entry name" value="T7SS_EccB_R1"/>
</dbReference>
<keyword evidence="7" id="KW-0067">ATP-binding</keyword>
<evidence type="ECO:0000256" key="5">
    <source>
        <dbReference type="ARBA" id="ARBA00022741"/>
    </source>
</evidence>
<dbReference type="RefSeq" id="WP_130345722.1">
    <property type="nucleotide sequence ID" value="NZ_SGWQ01000006.1"/>
</dbReference>
<dbReference type="Gene3D" id="2.40.50.910">
    <property type="entry name" value="Type VII secretion system EccB, repeat 3 domain"/>
    <property type="match status" value="1"/>
</dbReference>
<proteinExistence type="inferred from homology"/>
<dbReference type="GO" id="GO:0005524">
    <property type="term" value="F:ATP binding"/>
    <property type="evidence" value="ECO:0007669"/>
    <property type="project" value="UniProtKB-KW"/>
</dbReference>
<evidence type="ECO:0000256" key="10">
    <source>
        <dbReference type="SAM" id="MobiDB-lite"/>
    </source>
</evidence>
<keyword evidence="5" id="KW-0547">Nucleotide-binding</keyword>
<dbReference type="PANTHER" id="PTHR40765:SF2">
    <property type="entry name" value="ESX-2 SECRETION SYSTEM ATPASE ECCB2"/>
    <property type="match status" value="1"/>
</dbReference>
<evidence type="ECO:0000256" key="3">
    <source>
        <dbReference type="ARBA" id="ARBA00022475"/>
    </source>
</evidence>
<reference evidence="12 13" key="1">
    <citation type="submission" date="2019-02" db="EMBL/GenBank/DDBJ databases">
        <title>Genomic Encyclopedia of Type Strains, Phase IV (KMG-IV): sequencing the most valuable type-strain genomes for metagenomic binning, comparative biology and taxonomic classification.</title>
        <authorList>
            <person name="Goeker M."/>
        </authorList>
    </citation>
    <scope>NUCLEOTIDE SEQUENCE [LARGE SCALE GENOMIC DNA]</scope>
    <source>
        <strain evidence="12 13">DSM 101727</strain>
    </source>
</reference>
<dbReference type="InterPro" id="IPR007795">
    <property type="entry name" value="T7SS_EccB"/>
</dbReference>
<evidence type="ECO:0000256" key="8">
    <source>
        <dbReference type="ARBA" id="ARBA00022989"/>
    </source>
</evidence>
<comment type="subcellular location">
    <subcellularLocation>
        <location evidence="1">Cell membrane</location>
        <topology evidence="1">Single-pass membrane protein</topology>
    </subcellularLocation>
</comment>
<protein>
    <submittedName>
        <fullName evidence="12">Type VII secretion protein EccB</fullName>
    </submittedName>
</protein>
<sequence length="556" mass="59539">MAETPGKDAGGDRGPSTPTTKAQVQAYRFVLRRMQSALVRKDPILMHDPMRTHVRATVVGVCVAALGVLVFLIWGILAPKAGKPENGDIVVGKQSGQLYVVMEEQGRKVLVPTFNLASARLLLLAQAEKQSNESSPGGGGGGATTKVDAKDPKAVEDSSLADIPKLRKTGLVDGPTLLPKDDQRPSDNWAVCDKFIIDPTLRPEARPQNYETAVLAGVSTMGTELPEDKWLLVRADNNKTYLVYRKPLDQNQLFPSATAVRAEVNLSNPAVLGGLHLDAQEIARPRRITTGMLNAIPEVPALVPPKARGADQQATSPMNNMAAGTVFRVQQAGGEFRYYVAHSDGIEEIRQSTAELIRNAGSKASDMPTIPPSSMSSVSNRPDHIDDRAFPEKSDAGVLSQDEEPVACLSWSLQDNKPSTRVHVGKEVPGVPKNGKNEEMWVKVTTPSADGQKINYFYMQPGKAAVVRGSTSDKDMKVGPISLISDTGVKFGVPDGTVAQALGLEKQQPAPYEIIKLLPDGAASLNTRDVQQSFDTVPVQGGVFPTQPPAGQNGGK</sequence>
<keyword evidence="8 11" id="KW-1133">Transmembrane helix</keyword>
<evidence type="ECO:0000256" key="11">
    <source>
        <dbReference type="SAM" id="Phobius"/>
    </source>
</evidence>
<dbReference type="Gene3D" id="3.30.2390.20">
    <property type="entry name" value="Type VII secretion system EccB, repeat 1 domain"/>
    <property type="match status" value="1"/>
</dbReference>
<comment type="caution">
    <text evidence="12">The sequence shown here is derived from an EMBL/GenBank/DDBJ whole genome shotgun (WGS) entry which is preliminary data.</text>
</comment>
<evidence type="ECO:0000256" key="6">
    <source>
        <dbReference type="ARBA" id="ARBA00022801"/>
    </source>
</evidence>
<evidence type="ECO:0000256" key="9">
    <source>
        <dbReference type="ARBA" id="ARBA00023136"/>
    </source>
</evidence>
<evidence type="ECO:0000313" key="13">
    <source>
        <dbReference type="Proteomes" id="UP000294257"/>
    </source>
</evidence>
<dbReference type="Pfam" id="PF05108">
    <property type="entry name" value="T7SS_ESX1_EccB"/>
    <property type="match status" value="1"/>
</dbReference>
<dbReference type="PANTHER" id="PTHR40765">
    <property type="entry name" value="ESX-2 SECRETION SYSTEM ATPASE ECCB2"/>
    <property type="match status" value="1"/>
</dbReference>